<dbReference type="InterPro" id="IPR011006">
    <property type="entry name" value="CheY-like_superfamily"/>
</dbReference>
<evidence type="ECO:0000259" key="3">
    <source>
        <dbReference type="PROSITE" id="PS50110"/>
    </source>
</evidence>
<dbReference type="Pfam" id="PF00072">
    <property type="entry name" value="Response_reg"/>
    <property type="match status" value="1"/>
</dbReference>
<dbReference type="Gene3D" id="3.40.50.2300">
    <property type="match status" value="1"/>
</dbReference>
<dbReference type="SUPFAM" id="SSF52172">
    <property type="entry name" value="CheY-like"/>
    <property type="match status" value="1"/>
</dbReference>
<accession>A0ABS9D6P2</accession>
<comment type="caution">
    <text evidence="4">The sequence shown here is derived from an EMBL/GenBank/DDBJ whole genome shotgun (WGS) entry which is preliminary data.</text>
</comment>
<dbReference type="PANTHER" id="PTHR44591">
    <property type="entry name" value="STRESS RESPONSE REGULATOR PROTEIN 1"/>
    <property type="match status" value="1"/>
</dbReference>
<organism evidence="4 5">
    <name type="scientific">Paraglaciecola algarum</name>
    <dbReference type="NCBI Taxonomy" id="3050085"/>
    <lineage>
        <taxon>Bacteria</taxon>
        <taxon>Pseudomonadati</taxon>
        <taxon>Pseudomonadota</taxon>
        <taxon>Gammaproteobacteria</taxon>
        <taxon>Alteromonadales</taxon>
        <taxon>Alteromonadaceae</taxon>
        <taxon>Paraglaciecola</taxon>
    </lineage>
</organism>
<dbReference type="SMART" id="SM00448">
    <property type="entry name" value="REC"/>
    <property type="match status" value="1"/>
</dbReference>
<keyword evidence="1 2" id="KW-0597">Phosphoprotein</keyword>
<feature type="modified residue" description="4-aspartylphosphate" evidence="2">
    <location>
        <position position="63"/>
    </location>
</feature>
<dbReference type="InterPro" id="IPR050595">
    <property type="entry name" value="Bact_response_regulator"/>
</dbReference>
<dbReference type="PROSITE" id="PS50110">
    <property type="entry name" value="RESPONSE_REGULATORY"/>
    <property type="match status" value="1"/>
</dbReference>
<evidence type="ECO:0000256" key="1">
    <source>
        <dbReference type="ARBA" id="ARBA00022553"/>
    </source>
</evidence>
<dbReference type="EMBL" id="JAKGAS010000002">
    <property type="protein sequence ID" value="MCF2947692.1"/>
    <property type="molecule type" value="Genomic_DNA"/>
</dbReference>
<evidence type="ECO:0000313" key="5">
    <source>
        <dbReference type="Proteomes" id="UP001521137"/>
    </source>
</evidence>
<dbReference type="RefSeq" id="WP_235311208.1">
    <property type="nucleotide sequence ID" value="NZ_JAKGAS010000002.1"/>
</dbReference>
<feature type="domain" description="Response regulatory" evidence="3">
    <location>
        <begin position="6"/>
        <end position="128"/>
    </location>
</feature>
<protein>
    <submittedName>
        <fullName evidence="4">Response regulator</fullName>
    </submittedName>
</protein>
<dbReference type="PANTHER" id="PTHR44591:SF23">
    <property type="entry name" value="CHEY SUBFAMILY"/>
    <property type="match status" value="1"/>
</dbReference>
<proteinExistence type="predicted"/>
<evidence type="ECO:0000313" key="4">
    <source>
        <dbReference type="EMBL" id="MCF2947692.1"/>
    </source>
</evidence>
<name>A0ABS9D6P2_9ALTE</name>
<sequence>MTQRTNILLVDDIDYTRELLRSAIIACIDDDEMPLQPQFFQTSNGESVLDLIKARNIDLVYLDIDLDGTNGLDILKDIKNEHKDVAVIMCSGESSSDNVMEAIKNGANGFIVKPFNSGRVSESLKKYLLLKDKK</sequence>
<dbReference type="Proteomes" id="UP001521137">
    <property type="component" value="Unassembled WGS sequence"/>
</dbReference>
<dbReference type="InterPro" id="IPR001789">
    <property type="entry name" value="Sig_transdc_resp-reg_receiver"/>
</dbReference>
<keyword evidence="5" id="KW-1185">Reference proteome</keyword>
<reference evidence="4 5" key="1">
    <citation type="submission" date="2022-01" db="EMBL/GenBank/DDBJ databases">
        <title>Paraglaciecola sp. G1-23.</title>
        <authorList>
            <person name="Jin M.S."/>
            <person name="Han D.M."/>
            <person name="Kim H.M."/>
            <person name="Jeon C.O."/>
        </authorList>
    </citation>
    <scope>NUCLEOTIDE SEQUENCE [LARGE SCALE GENOMIC DNA]</scope>
    <source>
        <strain evidence="4 5">G1-23</strain>
    </source>
</reference>
<dbReference type="CDD" id="cd00156">
    <property type="entry name" value="REC"/>
    <property type="match status" value="1"/>
</dbReference>
<evidence type="ECO:0000256" key="2">
    <source>
        <dbReference type="PROSITE-ProRule" id="PRU00169"/>
    </source>
</evidence>
<gene>
    <name evidence="4" type="ORF">L0668_06205</name>
</gene>